<accession>D2S5G0</accession>
<dbReference type="Proteomes" id="UP000001382">
    <property type="component" value="Chromosome"/>
</dbReference>
<dbReference type="EMBL" id="CP001867">
    <property type="protein sequence ID" value="ADB75240.1"/>
    <property type="molecule type" value="Genomic_DNA"/>
</dbReference>
<reference evidence="2 3" key="1">
    <citation type="journal article" date="2010" name="Stand. Genomic Sci.">
        <title>Complete genome sequence of Geodermatophilus obscurus type strain (G-20).</title>
        <authorList>
            <person name="Ivanova N."/>
            <person name="Sikorski J."/>
            <person name="Jando M."/>
            <person name="Munk C."/>
            <person name="Lapidus A."/>
            <person name="Glavina Del Rio T."/>
            <person name="Copeland A."/>
            <person name="Tice H."/>
            <person name="Cheng J.-F."/>
            <person name="Lucas S."/>
            <person name="Chen F."/>
            <person name="Nolan M."/>
            <person name="Bruce D."/>
            <person name="Goodwin L."/>
            <person name="Pitluck S."/>
            <person name="Mavromatis K."/>
            <person name="Mikhailova N."/>
            <person name="Pati A."/>
            <person name="Chen A."/>
            <person name="Palaniappan K."/>
            <person name="Land M."/>
            <person name="Hauser L."/>
            <person name="Chang Y.-J."/>
            <person name="Jeffries C.D."/>
            <person name="Meincke L."/>
            <person name="Brettin T."/>
            <person name="Detter J.C."/>
            <person name="Detter J.C."/>
            <person name="Rohde M."/>
            <person name="Goeker M."/>
            <person name="Bristow J."/>
            <person name="Eisen J.A."/>
            <person name="Markowitz V."/>
            <person name="Hugenholtz P."/>
            <person name="Kyrpides N.C."/>
            <person name="Klenk H.-P."/>
        </authorList>
    </citation>
    <scope>NUCLEOTIDE SEQUENCE [LARGE SCALE GENOMIC DNA]</scope>
    <source>
        <strain evidence="3">ATCC 25078 / DSM 43160 / JCM 3152 / KCC A-0152 / KCTC 9177 / NBRC 13315 / NRRL B-3577 / G-20</strain>
    </source>
</reference>
<gene>
    <name evidence="2" type="ordered locus">Gobs_2592</name>
</gene>
<proteinExistence type="predicted"/>
<protein>
    <submittedName>
        <fullName evidence="2">Uncharacterized protein</fullName>
    </submittedName>
</protein>
<dbReference type="HOGENOM" id="CLU_1903700_0_0_11"/>
<name>D2S5G0_GEOOG</name>
<keyword evidence="1" id="KW-1133">Transmembrane helix</keyword>
<reference evidence="3" key="2">
    <citation type="submission" date="2010-01" db="EMBL/GenBank/DDBJ databases">
        <title>The complete genome of Geodermatophilus obscurus DSM 43160.</title>
        <authorList>
            <consortium name="US DOE Joint Genome Institute (JGI-PGF)"/>
            <person name="Lucas S."/>
            <person name="Copeland A."/>
            <person name="Lapidus A."/>
            <person name="Glavina del Rio T."/>
            <person name="Dalin E."/>
            <person name="Tice H."/>
            <person name="Bruce D."/>
            <person name="Goodwin L."/>
            <person name="Pitluck S."/>
            <person name="Kyrpides N."/>
            <person name="Mavromatis K."/>
            <person name="Ivanova N."/>
            <person name="Munk A.C."/>
            <person name="Brettin T."/>
            <person name="Detter J.C."/>
            <person name="Han C."/>
            <person name="Larimer F."/>
            <person name="Land M."/>
            <person name="Hauser L."/>
            <person name="Markowitz V."/>
            <person name="Cheng J.-F."/>
            <person name="Hugenholtz P."/>
            <person name="Woyke T."/>
            <person name="Wu D."/>
            <person name="Jando M."/>
            <person name="Schneider S."/>
            <person name="Klenk H.-P."/>
            <person name="Eisen J.A."/>
        </authorList>
    </citation>
    <scope>NUCLEOTIDE SEQUENCE [LARGE SCALE GENOMIC DNA]</scope>
    <source>
        <strain evidence="3">ATCC 25078 / DSM 43160 / JCM 3152 / KCC A-0152 / KCTC 9177 / NBRC 13315 / NRRL B-3577 / G-20</strain>
    </source>
</reference>
<feature type="transmembrane region" description="Helical" evidence="1">
    <location>
        <begin position="48"/>
        <end position="70"/>
    </location>
</feature>
<dbReference type="RefSeq" id="WP_012948675.1">
    <property type="nucleotide sequence ID" value="NC_013757.1"/>
</dbReference>
<keyword evidence="3" id="KW-1185">Reference proteome</keyword>
<evidence type="ECO:0000256" key="1">
    <source>
        <dbReference type="SAM" id="Phobius"/>
    </source>
</evidence>
<sequence length="133" mass="13868">MLRDAGQVGTAVRARAPREYPLYVAAGATIVLLGAAVDLNIAGGAASVVGTVLVVVALAVMVVTNGAYYLRYRKVRARSTPMRVEWALGLCAAAAYFALGTLLDGTIGFSFTLGGLVGAVPFLLWAQRLRRAA</sequence>
<keyword evidence="1" id="KW-0472">Membrane</keyword>
<evidence type="ECO:0000313" key="3">
    <source>
        <dbReference type="Proteomes" id="UP000001382"/>
    </source>
</evidence>
<organism evidence="2 3">
    <name type="scientific">Geodermatophilus obscurus (strain ATCC 25078 / DSM 43160 / JCM 3152 / CCUG 61914 / KCC A-0152 / KCTC 9177 / NBRC 13315 / NRRL B-3577 / G-20)</name>
    <dbReference type="NCBI Taxonomy" id="526225"/>
    <lineage>
        <taxon>Bacteria</taxon>
        <taxon>Bacillati</taxon>
        <taxon>Actinomycetota</taxon>
        <taxon>Actinomycetes</taxon>
        <taxon>Geodermatophilales</taxon>
        <taxon>Geodermatophilaceae</taxon>
        <taxon>Geodermatophilus</taxon>
    </lineage>
</organism>
<feature type="transmembrane region" description="Helical" evidence="1">
    <location>
        <begin position="82"/>
        <end position="99"/>
    </location>
</feature>
<feature type="transmembrane region" description="Helical" evidence="1">
    <location>
        <begin position="105"/>
        <end position="126"/>
    </location>
</feature>
<keyword evidence="1" id="KW-0812">Transmembrane</keyword>
<dbReference type="KEGG" id="gob:Gobs_2592"/>
<feature type="transmembrane region" description="Helical" evidence="1">
    <location>
        <begin position="20"/>
        <end position="42"/>
    </location>
</feature>
<dbReference type="AlphaFoldDB" id="D2S5G0"/>
<evidence type="ECO:0000313" key="2">
    <source>
        <dbReference type="EMBL" id="ADB75240.1"/>
    </source>
</evidence>